<comment type="pathway">
    <text evidence="5 6">tRNA modification; 5-methoxycarbonylmethyl-2-thiouridine-tRNA biosynthesis.</text>
</comment>
<name>A0ABR1L368_9PEZI</name>
<dbReference type="CDD" id="cd01764">
    <property type="entry name" value="Ubl_Urm1"/>
    <property type="match status" value="1"/>
</dbReference>
<evidence type="ECO:0000256" key="3">
    <source>
        <dbReference type="ARBA" id="ARBA00022694"/>
    </source>
</evidence>
<comment type="function">
    <text evidence="5">Acts as a sulfur carrier required for 2-thiolation of mcm(5)S(2)U at tRNA wobble positions of cytosolic tRNA(Lys), tRNA(Glu) and tRNA(Gln). Serves as sulfur donor in tRNA 2-thiolation reaction by being thiocarboxylated (-COSH) at its C-terminus by the MOCS3 homolog UBA4. The sulfur is then transferred to tRNA to form 2-thiolation of mcm(5)S(2)U. Prior mcm(5) tRNA modification by the elongator complex is required for 2-thiolation. Also acts as a ubiquitin-like protein (UBL) that is covalently conjugated via an isopeptide bond to lysine residues of target proteins such as AHP1. The thiocarboxylated form serves as substrate for conjugation and oxidative stress specifically induces the formation of UBL-protein conjugates.</text>
</comment>
<comment type="caution">
    <text evidence="7">The sequence shown here is derived from an EMBL/GenBank/DDBJ whole genome shotgun (WGS) entry which is preliminary data.</text>
</comment>
<keyword evidence="2 5" id="KW-1017">Isopeptide bond</keyword>
<feature type="modified residue" description="1-thioglycine" evidence="5">
    <location>
        <position position="110"/>
    </location>
</feature>
<dbReference type="PANTHER" id="PTHR14986">
    <property type="entry name" value="RURM1 PROTEIN"/>
    <property type="match status" value="1"/>
</dbReference>
<dbReference type="PIRSF" id="PIRSF037379">
    <property type="entry name" value="Ubiquitin-related_modifier_1"/>
    <property type="match status" value="1"/>
</dbReference>
<evidence type="ECO:0000256" key="1">
    <source>
        <dbReference type="ARBA" id="ARBA00022490"/>
    </source>
</evidence>
<sequence>MATASGQDVVPVTVEFTGGLEMLFSNQRKHDIALPAKGEDGNPANVAFLVRYLCKNTMKDHRKDLFVLDDTVRPGILVLINEADWELEGEEQYELQKGDTVLFVSTLHGG</sequence>
<evidence type="ECO:0000256" key="5">
    <source>
        <dbReference type="HAMAP-Rule" id="MF_03048"/>
    </source>
</evidence>
<dbReference type="GeneID" id="92034931"/>
<evidence type="ECO:0000256" key="2">
    <source>
        <dbReference type="ARBA" id="ARBA00022499"/>
    </source>
</evidence>
<dbReference type="RefSeq" id="XP_066650123.1">
    <property type="nucleotide sequence ID" value="XM_066802025.1"/>
</dbReference>
<evidence type="ECO:0000256" key="6">
    <source>
        <dbReference type="RuleBase" id="RU361182"/>
    </source>
</evidence>
<keyword evidence="8" id="KW-1185">Reference proteome</keyword>
<accession>A0ABR1L368</accession>
<dbReference type="EMBL" id="JBBPEH010000016">
    <property type="protein sequence ID" value="KAK7529673.1"/>
    <property type="molecule type" value="Genomic_DNA"/>
</dbReference>
<feature type="cross-link" description="Glycyl lysine isopeptide (Gly-Lys) (interchain with K-? in acceptor proteins)" evidence="5">
    <location>
        <position position="110"/>
    </location>
</feature>
<evidence type="ECO:0000313" key="8">
    <source>
        <dbReference type="Proteomes" id="UP001360953"/>
    </source>
</evidence>
<comment type="PTM">
    <text evidence="5">C-terminal thiocarboxylation occurs in 2 steps, it is first acyl-adenylated (-COAMP) via the hesA/moeB/thiF part of UBA4, then thiocarboxylated (-COSH) via the rhodanese domain of UBA4.</text>
</comment>
<dbReference type="Gene3D" id="3.10.20.30">
    <property type="match status" value="1"/>
</dbReference>
<reference evidence="7 8" key="1">
    <citation type="submission" date="2024-04" db="EMBL/GenBank/DDBJ databases">
        <title>Phyllosticta paracitricarpa is synonymous to the EU quarantine fungus P. citricarpa based on phylogenomic analyses.</title>
        <authorList>
            <consortium name="Lawrence Berkeley National Laboratory"/>
            <person name="Van ingen-buijs V.A."/>
            <person name="Van westerhoven A.C."/>
            <person name="Haridas S."/>
            <person name="Skiadas P."/>
            <person name="Martin F."/>
            <person name="Groenewald J.Z."/>
            <person name="Crous P.W."/>
            <person name="Seidl M.F."/>
        </authorList>
    </citation>
    <scope>NUCLEOTIDE SEQUENCE [LARGE SCALE GENOMIC DNA]</scope>
    <source>
        <strain evidence="7 8">CPC 17464</strain>
    </source>
</reference>
<comment type="subcellular location">
    <subcellularLocation>
        <location evidence="5 6">Cytoplasm</location>
    </subcellularLocation>
</comment>
<dbReference type="InterPro" id="IPR012675">
    <property type="entry name" value="Beta-grasp_dom_sf"/>
</dbReference>
<protein>
    <recommendedName>
        <fullName evidence="5 6">Ubiquitin-related modifier 1</fullName>
    </recommendedName>
</protein>
<dbReference type="InterPro" id="IPR015221">
    <property type="entry name" value="Urm1"/>
</dbReference>
<gene>
    <name evidence="5" type="primary">URM1</name>
    <name evidence="7" type="ORF">J3D65DRAFT_642766</name>
</gene>
<comment type="similarity">
    <text evidence="5 6">Belongs to the URM1 family.</text>
</comment>
<dbReference type="Proteomes" id="UP001360953">
    <property type="component" value="Unassembled WGS sequence"/>
</dbReference>
<dbReference type="Pfam" id="PF09138">
    <property type="entry name" value="Urm1"/>
    <property type="match status" value="1"/>
</dbReference>
<evidence type="ECO:0000313" key="7">
    <source>
        <dbReference type="EMBL" id="KAK7529673.1"/>
    </source>
</evidence>
<proteinExistence type="inferred from homology"/>
<keyword evidence="4 5" id="KW-0833">Ubl conjugation pathway</keyword>
<dbReference type="SUPFAM" id="SSF54285">
    <property type="entry name" value="MoaD/ThiS"/>
    <property type="match status" value="1"/>
</dbReference>
<keyword evidence="3 5" id="KW-0819">tRNA processing</keyword>
<dbReference type="HAMAP" id="MF_03048">
    <property type="entry name" value="Urm1"/>
    <property type="match status" value="1"/>
</dbReference>
<dbReference type="InterPro" id="IPR016155">
    <property type="entry name" value="Mopterin_synth/thiamin_S_b"/>
</dbReference>
<keyword evidence="1 5" id="KW-0963">Cytoplasm</keyword>
<evidence type="ECO:0000256" key="4">
    <source>
        <dbReference type="ARBA" id="ARBA00022786"/>
    </source>
</evidence>
<organism evidence="7 8">
    <name type="scientific">Phyllosticta citribraziliensis</name>
    <dbReference type="NCBI Taxonomy" id="989973"/>
    <lineage>
        <taxon>Eukaryota</taxon>
        <taxon>Fungi</taxon>
        <taxon>Dikarya</taxon>
        <taxon>Ascomycota</taxon>
        <taxon>Pezizomycotina</taxon>
        <taxon>Dothideomycetes</taxon>
        <taxon>Dothideomycetes incertae sedis</taxon>
        <taxon>Botryosphaeriales</taxon>
        <taxon>Phyllostictaceae</taxon>
        <taxon>Phyllosticta</taxon>
    </lineage>
</organism>